<dbReference type="Gramene" id="ONK80876">
    <property type="protein sequence ID" value="ONK80876"/>
    <property type="gene ID" value="A4U43_C01F22740"/>
</dbReference>
<keyword evidence="6" id="KW-1185">Reference proteome</keyword>
<dbReference type="PROSITE" id="PS51204">
    <property type="entry name" value="HSA"/>
    <property type="match status" value="1"/>
</dbReference>
<feature type="region of interest" description="Disordered" evidence="2">
    <location>
        <begin position="176"/>
        <end position="300"/>
    </location>
</feature>
<name>A0A5P1FRD7_ASPOF</name>
<feature type="domain" description="HSA" evidence="4">
    <location>
        <begin position="562"/>
        <end position="637"/>
    </location>
</feature>
<feature type="region of interest" description="Disordered" evidence="2">
    <location>
        <begin position="1690"/>
        <end position="1749"/>
    </location>
</feature>
<gene>
    <name evidence="5" type="ORF">A4U43_C01F22740</name>
</gene>
<dbReference type="OrthoDB" id="372624at2759"/>
<proteinExistence type="predicted"/>
<dbReference type="CDD" id="cd00167">
    <property type="entry name" value="SANT"/>
    <property type="match status" value="1"/>
</dbReference>
<organism evidence="5 6">
    <name type="scientific">Asparagus officinalis</name>
    <name type="common">Garden asparagus</name>
    <dbReference type="NCBI Taxonomy" id="4686"/>
    <lineage>
        <taxon>Eukaryota</taxon>
        <taxon>Viridiplantae</taxon>
        <taxon>Streptophyta</taxon>
        <taxon>Embryophyta</taxon>
        <taxon>Tracheophyta</taxon>
        <taxon>Spermatophyta</taxon>
        <taxon>Magnoliopsida</taxon>
        <taxon>Liliopsida</taxon>
        <taxon>Asparagales</taxon>
        <taxon>Asparagaceae</taxon>
        <taxon>Asparagoideae</taxon>
        <taxon>Asparagus</taxon>
    </lineage>
</organism>
<evidence type="ECO:0008006" key="7">
    <source>
        <dbReference type="Google" id="ProtNLM"/>
    </source>
</evidence>
<feature type="compositionally biased region" description="Low complexity" evidence="2">
    <location>
        <begin position="1736"/>
        <end position="1749"/>
    </location>
</feature>
<feature type="compositionally biased region" description="Polar residues" evidence="2">
    <location>
        <begin position="1813"/>
        <end position="1824"/>
    </location>
</feature>
<evidence type="ECO:0000259" key="4">
    <source>
        <dbReference type="PROSITE" id="PS51204"/>
    </source>
</evidence>
<evidence type="ECO:0000256" key="1">
    <source>
        <dbReference type="ARBA" id="ARBA00022853"/>
    </source>
</evidence>
<feature type="domain" description="Myb-like" evidence="3">
    <location>
        <begin position="1090"/>
        <end position="1140"/>
    </location>
</feature>
<feature type="compositionally biased region" description="Basic and acidic residues" evidence="2">
    <location>
        <begin position="257"/>
        <end position="270"/>
    </location>
</feature>
<feature type="region of interest" description="Disordered" evidence="2">
    <location>
        <begin position="772"/>
        <end position="799"/>
    </location>
</feature>
<dbReference type="SMART" id="SM00573">
    <property type="entry name" value="HSA"/>
    <property type="match status" value="1"/>
</dbReference>
<dbReference type="Pfam" id="PF13921">
    <property type="entry name" value="Myb_DNA-bind_6"/>
    <property type="match status" value="1"/>
</dbReference>
<feature type="compositionally biased region" description="Polar residues" evidence="2">
    <location>
        <begin position="1512"/>
        <end position="1523"/>
    </location>
</feature>
<dbReference type="GO" id="GO:0035267">
    <property type="term" value="C:NuA4 histone acetyltransferase complex"/>
    <property type="evidence" value="ECO:0007669"/>
    <property type="project" value="InterPro"/>
</dbReference>
<feature type="region of interest" description="Disordered" evidence="2">
    <location>
        <begin position="884"/>
        <end position="937"/>
    </location>
</feature>
<evidence type="ECO:0000313" key="6">
    <source>
        <dbReference type="Proteomes" id="UP000243459"/>
    </source>
</evidence>
<dbReference type="Gene3D" id="1.10.10.60">
    <property type="entry name" value="Homeodomain-like"/>
    <property type="match status" value="1"/>
</dbReference>
<dbReference type="PANTHER" id="PTHR46774">
    <property type="entry name" value="CHROMATIN MODIFICATION-RELATED PROTEIN EAF1 A-RELATED"/>
    <property type="match status" value="1"/>
</dbReference>
<feature type="compositionally biased region" description="Polar residues" evidence="2">
    <location>
        <begin position="1043"/>
        <end position="1053"/>
    </location>
</feature>
<dbReference type="InterPro" id="IPR001005">
    <property type="entry name" value="SANT/Myb"/>
</dbReference>
<feature type="compositionally biased region" description="Pro residues" evidence="2">
    <location>
        <begin position="1696"/>
        <end position="1709"/>
    </location>
</feature>
<feature type="region of interest" description="Disordered" evidence="2">
    <location>
        <begin position="416"/>
        <end position="444"/>
    </location>
</feature>
<feature type="compositionally biased region" description="Low complexity" evidence="2">
    <location>
        <begin position="1867"/>
        <end position="1882"/>
    </location>
</feature>
<feature type="compositionally biased region" description="Low complexity" evidence="2">
    <location>
        <begin position="1145"/>
        <end position="1157"/>
    </location>
</feature>
<feature type="compositionally biased region" description="Polar residues" evidence="2">
    <location>
        <begin position="1836"/>
        <end position="1849"/>
    </location>
</feature>
<dbReference type="PANTHER" id="PTHR46774:SF3">
    <property type="entry name" value="CHROMATIN MODIFICATION-RELATED PROTEIN EAF1 A-RELATED"/>
    <property type="match status" value="1"/>
</dbReference>
<feature type="region of interest" description="Disordered" evidence="2">
    <location>
        <begin position="1786"/>
        <end position="1903"/>
    </location>
</feature>
<feature type="compositionally biased region" description="Polar residues" evidence="2">
    <location>
        <begin position="891"/>
        <end position="924"/>
    </location>
</feature>
<feature type="compositionally biased region" description="Low complexity" evidence="2">
    <location>
        <begin position="1547"/>
        <end position="1568"/>
    </location>
</feature>
<dbReference type="PROSITE" id="PS50090">
    <property type="entry name" value="MYB_LIKE"/>
    <property type="match status" value="1"/>
</dbReference>
<reference evidence="6" key="1">
    <citation type="journal article" date="2017" name="Nat. Commun.">
        <title>The asparagus genome sheds light on the origin and evolution of a young Y chromosome.</title>
        <authorList>
            <person name="Harkess A."/>
            <person name="Zhou J."/>
            <person name="Xu C."/>
            <person name="Bowers J.E."/>
            <person name="Van der Hulst R."/>
            <person name="Ayyampalayam S."/>
            <person name="Mercati F."/>
            <person name="Riccardi P."/>
            <person name="McKain M.R."/>
            <person name="Kakrana A."/>
            <person name="Tang H."/>
            <person name="Ray J."/>
            <person name="Groenendijk J."/>
            <person name="Arikit S."/>
            <person name="Mathioni S.M."/>
            <person name="Nakano M."/>
            <person name="Shan H."/>
            <person name="Telgmann-Rauber A."/>
            <person name="Kanno A."/>
            <person name="Yue Z."/>
            <person name="Chen H."/>
            <person name="Li W."/>
            <person name="Chen Y."/>
            <person name="Xu X."/>
            <person name="Zhang Y."/>
            <person name="Luo S."/>
            <person name="Chen H."/>
            <person name="Gao J."/>
            <person name="Mao Z."/>
            <person name="Pires J.C."/>
            <person name="Luo M."/>
            <person name="Kudrna D."/>
            <person name="Wing R.A."/>
            <person name="Meyers B.C."/>
            <person name="Yi K."/>
            <person name="Kong H."/>
            <person name="Lavrijsen P."/>
            <person name="Sunseri F."/>
            <person name="Falavigna A."/>
            <person name="Ye Y."/>
            <person name="Leebens-Mack J.H."/>
            <person name="Chen G."/>
        </authorList>
    </citation>
    <scope>NUCLEOTIDE SEQUENCE [LARGE SCALE GENOMIC DNA]</scope>
    <source>
        <strain evidence="6">cv. DH0086</strain>
    </source>
</reference>
<evidence type="ECO:0000256" key="2">
    <source>
        <dbReference type="SAM" id="MobiDB-lite"/>
    </source>
</evidence>
<feature type="region of interest" description="Disordered" evidence="2">
    <location>
        <begin position="1143"/>
        <end position="1164"/>
    </location>
</feature>
<feature type="compositionally biased region" description="Polar residues" evidence="2">
    <location>
        <begin position="1471"/>
        <end position="1486"/>
    </location>
</feature>
<feature type="compositionally biased region" description="Low complexity" evidence="2">
    <location>
        <begin position="1594"/>
        <end position="1630"/>
    </location>
</feature>
<dbReference type="OMA" id="MCGMNRS"/>
<dbReference type="InterPro" id="IPR014012">
    <property type="entry name" value="HSA_dom"/>
</dbReference>
<protein>
    <recommendedName>
        <fullName evidence="7">HSA domain-containing protein</fullName>
    </recommendedName>
</protein>
<feature type="compositionally biased region" description="Basic and acidic residues" evidence="2">
    <location>
        <begin position="201"/>
        <end position="214"/>
    </location>
</feature>
<dbReference type="EMBL" id="CM007381">
    <property type="protein sequence ID" value="ONK80876.1"/>
    <property type="molecule type" value="Genomic_DNA"/>
</dbReference>
<feature type="region of interest" description="Disordered" evidence="2">
    <location>
        <begin position="1032"/>
        <end position="1053"/>
    </location>
</feature>
<feature type="compositionally biased region" description="Polar residues" evidence="2">
    <location>
        <begin position="1789"/>
        <end position="1799"/>
    </location>
</feature>
<dbReference type="GO" id="GO:0006325">
    <property type="term" value="P:chromatin organization"/>
    <property type="evidence" value="ECO:0007669"/>
    <property type="project" value="UniProtKB-KW"/>
</dbReference>
<evidence type="ECO:0000259" key="3">
    <source>
        <dbReference type="PROSITE" id="PS50090"/>
    </source>
</evidence>
<feature type="region of interest" description="Disordered" evidence="2">
    <location>
        <begin position="91"/>
        <end position="111"/>
    </location>
</feature>
<dbReference type="InterPro" id="IPR044798">
    <property type="entry name" value="EAF1A/B"/>
</dbReference>
<dbReference type="SMART" id="SM00717">
    <property type="entry name" value="SANT"/>
    <property type="match status" value="1"/>
</dbReference>
<feature type="compositionally biased region" description="Polar residues" evidence="2">
    <location>
        <begin position="1889"/>
        <end position="1903"/>
    </location>
</feature>
<feature type="compositionally biased region" description="Polar residues" evidence="2">
    <location>
        <begin position="1426"/>
        <end position="1438"/>
    </location>
</feature>
<feature type="compositionally biased region" description="Polar residues" evidence="2">
    <location>
        <begin position="1579"/>
        <end position="1590"/>
    </location>
</feature>
<accession>A0A5P1FRD7</accession>
<feature type="region of interest" description="Disordered" evidence="2">
    <location>
        <begin position="1471"/>
        <end position="1660"/>
    </location>
</feature>
<dbReference type="Proteomes" id="UP000243459">
    <property type="component" value="Chromosome 1"/>
</dbReference>
<keyword evidence="1" id="KW-0156">Chromatin regulator</keyword>
<feature type="compositionally biased region" description="Low complexity" evidence="2">
    <location>
        <begin position="1487"/>
        <end position="1502"/>
    </location>
</feature>
<feature type="compositionally biased region" description="Polar residues" evidence="2">
    <location>
        <begin position="273"/>
        <end position="292"/>
    </location>
</feature>
<sequence>MGGVVDYGVGLDIKTSPRGAAIEKAQAELRQEYDVREERKRELEFLEKGGNPLDFKFGHAASTSLQSTSLVDQRAEQYAISEAKGSFALAASPHGDSIESSGRPAESVGKETNTADNLLLFDGENSNPAGEKNVKRIGKRGNVSLLEQSSEGGGSSHAKETEDSLIFHLGVKNQAYARRNRSRTSRDSHSNKSTAPSSLPDHQDGNRSIREPHTGKHGVSHVSNSKPASSKGDVLPKASTIDSKSDMELDGVQTDHASVDKMKDGLRDGETEVNLSETVQNKNLSSQHTNSPGEKVAKDEATSVVLPSVALESTGSGKDNCSLDRVNGSNAEDKAATGVLDSDISKNNCDIDSTTDVQRLSNVETETHAENGNIAAGNAIGENCVMVRSEEVKSIRECKESSLYEKTLDNKGVRENGLLVGVGGPSSTTDGPKSVNPNLNNPTARIKDEVESYDNRVDTISKPESLKTNGETVSKPEKKLDNSLADSSHSINKAGVITSSLVVSTCEPSPAALSKKGNSTPSAVHINAANQLKLAKKAREDAILKEARVIEANLKMTAQLSSSYKSSEKRRKCHWDFVLEEMAWLANDFMQERLWKTAAAAHICHCIASNGRSEFEQNIIRRNQKNIAGTLAKAVMHFWHSSDAFQTTEKVPNNTNGECNTFESCEVNGEAEKDQDNKKMEAGNISLHPSIQSYAVRFLKYDRSTSTSVLAEAPPTPDRVNDAGILEKTWDSEVSEGSLFYTVRPGAMQAYREAVESQWLNYKKMVSPMNQEDYEASPSDSLPDGSRKNEYEEEEGETGSYFLPRAFEGNVSSKFTLQKKKILQQKYGPRAYNVGNDFSYDSCLEGKLANRPLMITGKRPSSVPNAGPIPTKRVRTATRQRLVSPFGAGTTGSLQITNKMDVSSGDNNSLQDDQSSMHGGSQSRKTMEVESTADFERQFPYDGSEASTKYKKKKSKHFGYSMNLSDPGVLVVSGKDSMFDQRLQAESTVQQEQRDQVKRRLENQHHEANGNIGIYGQHVSKKPKVVKQLTEPAQEPVMPASGSLPSPVTSQMSNMTNQNKFIKIISNRDRGKKSKTMKIAAAQSGSGIAWTTFEDQALVVFVHDMGPNWELVSDAINSTLQFKCIFRKPKECKERHKCLMDKSAGDGADSAEDSGSSQPYPLTIPGIPKGSARQLFQRLQGPMEEDTLKAHFEKIILVGQKLHSCRSQKDTQELKQMTPVHSSHFVALSQTCPNNLGGGFLSPLDLCDAISSSPDVLSLGYQSSHTSGVAIPSHQGSPVLPTSSVNAMLPGTSGGVVGSNLQSPSTPLNPPARDAQRYCMPRAASLPVDDQQKMHYSQMLSGRNMQQSTLSAPGALPMGVDRGANMLPSGNGMGMMGARTMPLSRPGFQGIISPGMPMVSAGSVLAGSGAGVSNPVNIHPGAVSGPGNSMLRTRPSQNTEDHRQMMMQDLSMQVSQGNGQAVPPFSAMSAPFSTTTGLPSVQSYPAQQQQQQPHHMTQQPHMLGNPHHPHIQSVNHSSPQQQAYAMRLAKERQLQQRMMPQAPQPYSPSSAMSAVQSTQLQQQSQPSPSATPPPSQAQHGKQQMPRNSHPISGMQNQMMKQRQRQQAQLQQPRNQQQQKQLLQQQAKLAKGLGGGTMQPHQNLSVDPSQVSGMPVGPRNQVSDKHLIQQGSGFFPGSSVLNSTLPQSANHHKLYARPPPQPSKQIPPLPSHSDQSLMPVPSSHTLIAPQQPPHPSSIPLAAPSAPHQQRHMNQNMPRMMQQNRQLSSDGRMQSLGDQVQVNHMIPATSLPRSDSTSSAPLVSPAVQWNPEPSYDTNSPNSTANLAGSPIVGIDASLPSSSEGSAHRQFSGNVKVDGNGVGGQRKLQQESQSQLQLQQQQQSQHPLRQGVQGNLYSRPSNSGPG</sequence>
<feature type="compositionally biased region" description="Polar residues" evidence="2">
    <location>
        <begin position="1638"/>
        <end position="1651"/>
    </location>
</feature>
<feature type="compositionally biased region" description="Polar residues" evidence="2">
    <location>
        <begin position="425"/>
        <end position="443"/>
    </location>
</feature>
<dbReference type="Pfam" id="PF07529">
    <property type="entry name" value="HSA"/>
    <property type="match status" value="1"/>
</dbReference>
<feature type="region of interest" description="Disordered" evidence="2">
    <location>
        <begin position="1421"/>
        <end position="1440"/>
    </location>
</feature>
<evidence type="ECO:0000313" key="5">
    <source>
        <dbReference type="EMBL" id="ONK80876.1"/>
    </source>
</evidence>
<feature type="region of interest" description="Disordered" evidence="2">
    <location>
        <begin position="460"/>
        <end position="486"/>
    </location>
</feature>